<evidence type="ECO:0000256" key="4">
    <source>
        <dbReference type="ARBA" id="ARBA00022737"/>
    </source>
</evidence>
<gene>
    <name evidence="8" type="ORF">BCF55_1727</name>
</gene>
<keyword evidence="4" id="KW-0677">Repeat</keyword>
<dbReference type="PANTHER" id="PTHR42926">
    <property type="match status" value="1"/>
</dbReference>
<name>A0A497XR19_9AQUI</name>
<dbReference type="RefSeq" id="WP_121012799.1">
    <property type="nucleotide sequence ID" value="NZ_RCCJ01000001.1"/>
</dbReference>
<dbReference type="EMBL" id="RCCJ01000001">
    <property type="protein sequence ID" value="RLJ71425.1"/>
    <property type="molecule type" value="Genomic_DNA"/>
</dbReference>
<protein>
    <recommendedName>
        <fullName evidence="1">non-specific serine/threonine protein kinase</fullName>
        <ecNumber evidence="1">2.7.11.1</ecNumber>
    </recommendedName>
</protein>
<evidence type="ECO:0000256" key="1">
    <source>
        <dbReference type="ARBA" id="ARBA00012513"/>
    </source>
</evidence>
<dbReference type="InterPro" id="IPR014774">
    <property type="entry name" value="KaiC-like_dom"/>
</dbReference>
<comment type="caution">
    <text evidence="8">The sequence shown here is derived from an EMBL/GenBank/DDBJ whole genome shotgun (WGS) entry which is preliminary data.</text>
</comment>
<accession>A0A497XR19</accession>
<dbReference type="GO" id="GO:0005524">
    <property type="term" value="F:ATP binding"/>
    <property type="evidence" value="ECO:0007669"/>
    <property type="project" value="InterPro"/>
</dbReference>
<evidence type="ECO:0000259" key="7">
    <source>
        <dbReference type="PROSITE" id="PS51146"/>
    </source>
</evidence>
<dbReference type="InterPro" id="IPR010624">
    <property type="entry name" value="KaiC_dom"/>
</dbReference>
<organism evidence="8 9">
    <name type="scientific">Hydrogenivirga caldilitoris</name>
    <dbReference type="NCBI Taxonomy" id="246264"/>
    <lineage>
        <taxon>Bacteria</taxon>
        <taxon>Pseudomonadati</taxon>
        <taxon>Aquificota</taxon>
        <taxon>Aquificia</taxon>
        <taxon>Aquificales</taxon>
        <taxon>Aquificaceae</taxon>
        <taxon>Hydrogenivirga</taxon>
    </lineage>
</organism>
<sequence>MGRLSTGIKGLDKVLYGGFLKQKAYLISGGPGAGKTTFCLHFLEEGSRKGENCLFISLGEREKQIRENAKDLGLKLKKVYFLDLSPSSDYFVNLESYDIFSPAEVEKEPVANAIKEAVESYKPKRVVIDSLTQFRYLATDVFQFRKEVLSLLRYLADNGATVVFTSEASQETPDDDLRFLSDGVIDLFVGEDYRYLVVRKFRGSEFLSGTHTYEIKTGKGVVVYPRLHFESVQPTFGNFEKLSFGVPEIDELLYGGIERSTVSIVAGPSGTGKTTLCMQFLKEASGRGERSVLYTFEEAPAKIINRCEQVNIPAKHMVEKGTLEIVYVPPNIYTADAFAEMVKEDVEKNKTQIVMIDSTSGYDEAIIGKKNLPYLFNLCKYLSLNGVTVLLPTEVKNITGDFVISNYDISYVADNILFLRYIEVKGQLRRTIGVLKKRLSNFEKTLREFEITQYGIKVGEPLRNLENILTGTPRLIDEKEQRS</sequence>
<dbReference type="PRINTS" id="PR01874">
    <property type="entry name" value="DNAREPAIRADA"/>
</dbReference>
<dbReference type="PIRSF" id="PIRSF039117">
    <property type="entry name" value="KaiC"/>
    <property type="match status" value="1"/>
</dbReference>
<proteinExistence type="predicted"/>
<dbReference type="SMART" id="SM00382">
    <property type="entry name" value="AAA"/>
    <property type="match status" value="2"/>
</dbReference>
<evidence type="ECO:0000313" key="9">
    <source>
        <dbReference type="Proteomes" id="UP000267841"/>
    </source>
</evidence>
<dbReference type="Proteomes" id="UP000267841">
    <property type="component" value="Unassembled WGS sequence"/>
</dbReference>
<dbReference type="GO" id="GO:0004674">
    <property type="term" value="F:protein serine/threonine kinase activity"/>
    <property type="evidence" value="ECO:0007669"/>
    <property type="project" value="UniProtKB-EC"/>
</dbReference>
<dbReference type="Gene3D" id="3.40.50.300">
    <property type="entry name" value="P-loop containing nucleotide triphosphate hydrolases"/>
    <property type="match status" value="2"/>
</dbReference>
<evidence type="ECO:0000256" key="2">
    <source>
        <dbReference type="ARBA" id="ARBA00022553"/>
    </source>
</evidence>
<feature type="domain" description="KaiC" evidence="7">
    <location>
        <begin position="240"/>
        <end position="472"/>
    </location>
</feature>
<dbReference type="PROSITE" id="PS51146">
    <property type="entry name" value="KAIC"/>
    <property type="match status" value="2"/>
</dbReference>
<dbReference type="InterPro" id="IPR051347">
    <property type="entry name" value="Circadian_clock_KaiC-rel"/>
</dbReference>
<dbReference type="InterPro" id="IPR030665">
    <property type="entry name" value="KaiC"/>
</dbReference>
<evidence type="ECO:0000256" key="5">
    <source>
        <dbReference type="ARBA" id="ARBA00022777"/>
    </source>
</evidence>
<evidence type="ECO:0000256" key="3">
    <source>
        <dbReference type="ARBA" id="ARBA00022679"/>
    </source>
</evidence>
<dbReference type="AlphaFoldDB" id="A0A497XR19"/>
<evidence type="ECO:0000313" key="8">
    <source>
        <dbReference type="EMBL" id="RLJ71425.1"/>
    </source>
</evidence>
<keyword evidence="3" id="KW-0808">Transferase</keyword>
<dbReference type="Pfam" id="PF06745">
    <property type="entry name" value="ATPase"/>
    <property type="match status" value="2"/>
</dbReference>
<keyword evidence="9" id="KW-1185">Reference proteome</keyword>
<keyword evidence="2" id="KW-0597">Phosphoprotein</keyword>
<feature type="domain" description="KaiC" evidence="7">
    <location>
        <begin position="2"/>
        <end position="237"/>
    </location>
</feature>
<dbReference type="OrthoDB" id="9783783at2"/>
<dbReference type="PANTHER" id="PTHR42926:SF1">
    <property type="entry name" value="CIRCADIAN CLOCK OSCILLATOR PROTEIN KAIC 1"/>
    <property type="match status" value="1"/>
</dbReference>
<keyword evidence="5" id="KW-0418">Kinase</keyword>
<dbReference type="InterPro" id="IPR003593">
    <property type="entry name" value="AAA+_ATPase"/>
</dbReference>
<reference evidence="8 9" key="1">
    <citation type="submission" date="2018-10" db="EMBL/GenBank/DDBJ databases">
        <title>Genomic Encyclopedia of Archaeal and Bacterial Type Strains, Phase II (KMG-II): from individual species to whole genera.</title>
        <authorList>
            <person name="Goeker M."/>
        </authorList>
    </citation>
    <scope>NUCLEOTIDE SEQUENCE [LARGE SCALE GENOMIC DNA]</scope>
    <source>
        <strain evidence="8 9">DSM 16510</strain>
    </source>
</reference>
<dbReference type="InterPro" id="IPR027417">
    <property type="entry name" value="P-loop_NTPase"/>
</dbReference>
<dbReference type="SUPFAM" id="SSF52540">
    <property type="entry name" value="P-loop containing nucleoside triphosphate hydrolases"/>
    <property type="match status" value="2"/>
</dbReference>
<evidence type="ECO:0000256" key="6">
    <source>
        <dbReference type="ARBA" id="ARBA00022801"/>
    </source>
</evidence>
<dbReference type="GO" id="GO:0016787">
    <property type="term" value="F:hydrolase activity"/>
    <property type="evidence" value="ECO:0007669"/>
    <property type="project" value="UniProtKB-KW"/>
</dbReference>
<keyword evidence="6" id="KW-0378">Hydrolase</keyword>
<dbReference type="EC" id="2.7.11.1" evidence="1"/>